<keyword evidence="7" id="KW-0732">Signal</keyword>
<evidence type="ECO:0000313" key="9">
    <source>
        <dbReference type="EMBL" id="KGM07408.1"/>
    </source>
</evidence>
<evidence type="ECO:0000256" key="3">
    <source>
        <dbReference type="ARBA" id="ARBA00022723"/>
    </source>
</evidence>
<evidence type="ECO:0000313" key="10">
    <source>
        <dbReference type="Proteomes" id="UP000029999"/>
    </source>
</evidence>
<dbReference type="PANTHER" id="PTHR33751:SF9">
    <property type="entry name" value="CYTOCHROME C4"/>
    <property type="match status" value="1"/>
</dbReference>
<keyword evidence="4" id="KW-0249">Electron transport</keyword>
<sequence length="98" mass="10665">MSLYQLLGASCLLLSLSSLHAQERNAALLASACAACHGTNGHSVAGTPSLVGLDKMYFVEQMQLFQTGQRPSTVMMKHAKGYSEDEIRLLAEFFSQQK</sequence>
<dbReference type="PROSITE" id="PS51007">
    <property type="entry name" value="CYTC"/>
    <property type="match status" value="1"/>
</dbReference>
<comment type="caution">
    <text evidence="9">The sequence shown here is derived from an EMBL/GenBank/DDBJ whole genome shotgun (WGS) entry which is preliminary data.</text>
</comment>
<feature type="domain" description="Cytochrome c" evidence="8">
    <location>
        <begin position="20"/>
        <end position="98"/>
    </location>
</feature>
<keyword evidence="5 6" id="KW-0408">Iron</keyword>
<dbReference type="EMBL" id="JRQD01000002">
    <property type="protein sequence ID" value="KGM07408.1"/>
    <property type="molecule type" value="Genomic_DNA"/>
</dbReference>
<reference evidence="9 10" key="1">
    <citation type="submission" date="2014-09" db="EMBL/GenBank/DDBJ databases">
        <authorList>
            <person name="Grob C."/>
            <person name="Taubert M."/>
            <person name="Howat A.M."/>
            <person name="Burns O.J."/>
            <person name="Dixon J.L."/>
            <person name="Chen Y."/>
            <person name="Murrell J.C."/>
        </authorList>
    </citation>
    <scope>NUCLEOTIDE SEQUENCE [LARGE SCALE GENOMIC DNA]</scope>
    <source>
        <strain evidence="9">L4</strain>
    </source>
</reference>
<dbReference type="AlphaFoldDB" id="A0A0A0BFU4"/>
<keyword evidence="3 6" id="KW-0479">Metal-binding</keyword>
<dbReference type="GO" id="GO:0046872">
    <property type="term" value="F:metal ion binding"/>
    <property type="evidence" value="ECO:0007669"/>
    <property type="project" value="UniProtKB-KW"/>
</dbReference>
<gene>
    <name evidence="9" type="ORF">LP43_1019</name>
</gene>
<evidence type="ECO:0000256" key="1">
    <source>
        <dbReference type="ARBA" id="ARBA00022448"/>
    </source>
</evidence>
<evidence type="ECO:0000256" key="2">
    <source>
        <dbReference type="ARBA" id="ARBA00022617"/>
    </source>
</evidence>
<name>A0A0A0BFU4_9GAMM</name>
<organism evidence="9 10">
    <name type="scientific">Methylophaga thiooxydans</name>
    <dbReference type="NCBI Taxonomy" id="392484"/>
    <lineage>
        <taxon>Bacteria</taxon>
        <taxon>Pseudomonadati</taxon>
        <taxon>Pseudomonadota</taxon>
        <taxon>Gammaproteobacteria</taxon>
        <taxon>Thiotrichales</taxon>
        <taxon>Piscirickettsiaceae</taxon>
        <taxon>Methylophaga</taxon>
    </lineage>
</organism>
<dbReference type="Proteomes" id="UP000029999">
    <property type="component" value="Unassembled WGS sequence"/>
</dbReference>
<keyword evidence="1" id="KW-0813">Transport</keyword>
<dbReference type="InterPro" id="IPR050597">
    <property type="entry name" value="Cytochrome_c_Oxidase_Subunit"/>
</dbReference>
<accession>A0A0A0BFU4</accession>
<protein>
    <submittedName>
        <fullName evidence="9">Cytochrome c class I</fullName>
    </submittedName>
</protein>
<dbReference type="GO" id="GO:0020037">
    <property type="term" value="F:heme binding"/>
    <property type="evidence" value="ECO:0007669"/>
    <property type="project" value="InterPro"/>
</dbReference>
<dbReference type="GO" id="GO:0009055">
    <property type="term" value="F:electron transfer activity"/>
    <property type="evidence" value="ECO:0007669"/>
    <property type="project" value="InterPro"/>
</dbReference>
<feature type="chain" id="PRO_5001959522" evidence="7">
    <location>
        <begin position="22"/>
        <end position="98"/>
    </location>
</feature>
<evidence type="ECO:0000256" key="6">
    <source>
        <dbReference type="PROSITE-ProRule" id="PRU00433"/>
    </source>
</evidence>
<dbReference type="InterPro" id="IPR009056">
    <property type="entry name" value="Cyt_c-like_dom"/>
</dbReference>
<evidence type="ECO:0000256" key="5">
    <source>
        <dbReference type="ARBA" id="ARBA00023004"/>
    </source>
</evidence>
<evidence type="ECO:0000256" key="7">
    <source>
        <dbReference type="SAM" id="SignalP"/>
    </source>
</evidence>
<dbReference type="Pfam" id="PF00034">
    <property type="entry name" value="Cytochrom_C"/>
    <property type="match status" value="1"/>
</dbReference>
<dbReference type="RefSeq" id="WP_036312649.1">
    <property type="nucleotide sequence ID" value="NZ_JRQD01000002.1"/>
</dbReference>
<dbReference type="SUPFAM" id="SSF46626">
    <property type="entry name" value="Cytochrome c"/>
    <property type="match status" value="1"/>
</dbReference>
<dbReference type="PANTHER" id="PTHR33751">
    <property type="entry name" value="CBB3-TYPE CYTOCHROME C OXIDASE SUBUNIT FIXP"/>
    <property type="match status" value="1"/>
</dbReference>
<feature type="signal peptide" evidence="7">
    <location>
        <begin position="1"/>
        <end position="21"/>
    </location>
</feature>
<dbReference type="InterPro" id="IPR036909">
    <property type="entry name" value="Cyt_c-like_dom_sf"/>
</dbReference>
<dbReference type="Gene3D" id="1.10.760.10">
    <property type="entry name" value="Cytochrome c-like domain"/>
    <property type="match status" value="1"/>
</dbReference>
<dbReference type="STRING" id="392484.LP43_1019"/>
<keyword evidence="2 6" id="KW-0349">Heme</keyword>
<evidence type="ECO:0000256" key="4">
    <source>
        <dbReference type="ARBA" id="ARBA00022982"/>
    </source>
</evidence>
<proteinExistence type="predicted"/>
<evidence type="ECO:0000259" key="8">
    <source>
        <dbReference type="PROSITE" id="PS51007"/>
    </source>
</evidence>